<accession>A0A132P0N3</accession>
<evidence type="ECO:0000256" key="5">
    <source>
        <dbReference type="SAM" id="MobiDB-lite"/>
    </source>
</evidence>
<gene>
    <name evidence="7" type="ORF">QR46_0002</name>
</gene>
<dbReference type="OrthoDB" id="10255185at2759"/>
<evidence type="ECO:0000256" key="3">
    <source>
        <dbReference type="ARBA" id="ARBA00022833"/>
    </source>
</evidence>
<protein>
    <recommendedName>
        <fullName evidence="6">C2HC/C3H-type domain-containing protein</fullName>
    </recommendedName>
</protein>
<dbReference type="PROSITE" id="PS52027">
    <property type="entry name" value="ZF_C2HC_C3H"/>
    <property type="match status" value="1"/>
</dbReference>
<comment type="caution">
    <text evidence="7">The sequence shown here is derived from an EMBL/GenBank/DDBJ whole genome shotgun (WGS) entry which is preliminary data.</text>
</comment>
<name>A0A132P0N3_GIAIN</name>
<keyword evidence="3" id="KW-0862">Zinc</keyword>
<dbReference type="VEuPathDB" id="GiardiaDB:QR46_0002"/>
<dbReference type="EMBL" id="JXTI01000001">
    <property type="protein sequence ID" value="KWX15864.1"/>
    <property type="molecule type" value="Genomic_DNA"/>
</dbReference>
<sequence length="198" mass="22093">MTEQANKNKDFNMVVSLVKTQIRGERRFNADGIGHCIPALTALIDKYDWIPQRSAAIPASDPPLTASAGKSLARMSPRDSRMDDQVRNVQASLTNYVHDSAHTTYSKPQQQASRPPPMAPPARTQLETPQRDEDDGRISCEYCGRGFAPDRIEKHMQVCNKHPDKIAKAAKRGQLDMTAKRVGDLMEEKGKPKGRGRR</sequence>
<evidence type="ECO:0000256" key="4">
    <source>
        <dbReference type="PROSITE-ProRule" id="PRU01371"/>
    </source>
</evidence>
<evidence type="ECO:0000259" key="6">
    <source>
        <dbReference type="PROSITE" id="PS52027"/>
    </source>
</evidence>
<evidence type="ECO:0000256" key="1">
    <source>
        <dbReference type="ARBA" id="ARBA00022723"/>
    </source>
</evidence>
<reference evidence="7 8" key="1">
    <citation type="journal article" date="2015" name="Mol. Biochem. Parasitol.">
        <title>Identification of polymorphic genes for use in assemblage B genotyping assays through comparative genomics of multiple assemblage B Giardia duodenalis isolates.</title>
        <authorList>
            <person name="Wielinga C."/>
            <person name="Thompson R.C."/>
            <person name="Monis P."/>
            <person name="Ryan U."/>
        </authorList>
    </citation>
    <scope>NUCLEOTIDE SEQUENCE [LARGE SCALE GENOMIC DNA]</scope>
    <source>
        <strain evidence="7 8">BAH15c1</strain>
    </source>
</reference>
<proteinExistence type="predicted"/>
<feature type="domain" description="C2HC/C3H-type" evidence="6">
    <location>
        <begin position="136"/>
        <end position="165"/>
    </location>
</feature>
<dbReference type="Pfam" id="PF13913">
    <property type="entry name" value="zf-C2HC_2"/>
    <property type="match status" value="1"/>
</dbReference>
<dbReference type="GO" id="GO:0008270">
    <property type="term" value="F:zinc ion binding"/>
    <property type="evidence" value="ECO:0007669"/>
    <property type="project" value="UniProtKB-KW"/>
</dbReference>
<feature type="region of interest" description="Disordered" evidence="5">
    <location>
        <begin position="170"/>
        <end position="198"/>
    </location>
</feature>
<dbReference type="Gene3D" id="3.30.160.60">
    <property type="entry name" value="Classic Zinc Finger"/>
    <property type="match status" value="1"/>
</dbReference>
<evidence type="ECO:0000256" key="2">
    <source>
        <dbReference type="ARBA" id="ARBA00022771"/>
    </source>
</evidence>
<evidence type="ECO:0000313" key="8">
    <source>
        <dbReference type="Proteomes" id="UP000070089"/>
    </source>
</evidence>
<keyword evidence="2 4" id="KW-0863">Zinc-finger</keyword>
<organism evidence="7 8">
    <name type="scientific">Giardia duodenalis assemblage B</name>
    <dbReference type="NCBI Taxonomy" id="1394984"/>
    <lineage>
        <taxon>Eukaryota</taxon>
        <taxon>Metamonada</taxon>
        <taxon>Diplomonadida</taxon>
        <taxon>Hexamitidae</taxon>
        <taxon>Giardiinae</taxon>
        <taxon>Giardia</taxon>
    </lineage>
</organism>
<dbReference type="Proteomes" id="UP000070089">
    <property type="component" value="Unassembled WGS sequence"/>
</dbReference>
<feature type="region of interest" description="Disordered" evidence="5">
    <location>
        <begin position="56"/>
        <end position="84"/>
    </location>
</feature>
<feature type="compositionally biased region" description="Basic and acidic residues" evidence="5">
    <location>
        <begin position="178"/>
        <end position="191"/>
    </location>
</feature>
<dbReference type="InterPro" id="IPR049899">
    <property type="entry name" value="Znf_C2HC_C3H"/>
</dbReference>
<evidence type="ECO:0000313" key="7">
    <source>
        <dbReference type="EMBL" id="KWX15864.1"/>
    </source>
</evidence>
<feature type="region of interest" description="Disordered" evidence="5">
    <location>
        <begin position="100"/>
        <end position="137"/>
    </location>
</feature>
<keyword evidence="1" id="KW-0479">Metal-binding</keyword>
<dbReference type="AlphaFoldDB" id="A0A132P0N3"/>